<keyword evidence="7" id="KW-1185">Reference proteome</keyword>
<evidence type="ECO:0000313" key="7">
    <source>
        <dbReference type="Proteomes" id="UP000694580"/>
    </source>
</evidence>
<organism evidence="6 7">
    <name type="scientific">Denticeps clupeoides</name>
    <name type="common">denticle herring</name>
    <dbReference type="NCBI Taxonomy" id="299321"/>
    <lineage>
        <taxon>Eukaryota</taxon>
        <taxon>Metazoa</taxon>
        <taxon>Chordata</taxon>
        <taxon>Craniata</taxon>
        <taxon>Vertebrata</taxon>
        <taxon>Euteleostomi</taxon>
        <taxon>Actinopterygii</taxon>
        <taxon>Neopterygii</taxon>
        <taxon>Teleostei</taxon>
        <taxon>Clupei</taxon>
        <taxon>Clupeiformes</taxon>
        <taxon>Denticipitoidei</taxon>
        <taxon>Denticipitidae</taxon>
        <taxon>Denticeps</taxon>
    </lineage>
</organism>
<dbReference type="AlphaFoldDB" id="A0AAY4ETA2"/>
<sequence>MSCDPFLFSSFSRCPWDDSPRVSSRLLRPSQPWTSGLYRKGVVRCERAMPLERRDLAQASAVSAELRGVRAQEREQLVDLNDRFACYIERVRELEHHNRALLAQLEALRRSLGNPSRLQRLYEDEARGLRAQLHEEAVEKSRMEAQRDHVREELARLRERWEDESERRGQAEEALRQTREEASRAVLGNCDGDASLVSLTMEVRFLRKVFTEEEAGLRAELQALAAGRDAVGVPVGGADLSGALREIRSQYEWLAGRNTLAAEDWFRGKMTAAAEVVQRNEEAVRAVRTETAEYRRQLKARSAEVEALRSAIDSLNSQLTELEEAQGKEVTKYQEKIMDLERDIGDAKEEMSRYLREYQELLNVKMALDIEIAAYRKLLEGEEIRLTFSALPALA</sequence>
<dbReference type="GeneTree" id="ENSGT00940000165724"/>
<dbReference type="GeneID" id="114788848"/>
<reference evidence="6" key="3">
    <citation type="submission" date="2025-09" db="UniProtKB">
        <authorList>
            <consortium name="Ensembl"/>
        </authorList>
    </citation>
    <scope>IDENTIFICATION</scope>
</reference>
<feature type="coiled-coil region" evidence="4">
    <location>
        <begin position="298"/>
        <end position="364"/>
    </location>
</feature>
<dbReference type="GO" id="GO:0033693">
    <property type="term" value="P:neurofilament bundle assembly"/>
    <property type="evidence" value="ECO:0007669"/>
    <property type="project" value="TreeGrafter"/>
</dbReference>
<dbReference type="PANTHER" id="PTHR45652:SF4">
    <property type="entry name" value="INTERMEDIATE FILAMENT PROTEIN-LIKE"/>
    <property type="match status" value="1"/>
</dbReference>
<dbReference type="InterPro" id="IPR018039">
    <property type="entry name" value="IF_conserved"/>
</dbReference>
<evidence type="ECO:0000259" key="5">
    <source>
        <dbReference type="PROSITE" id="PS51842"/>
    </source>
</evidence>
<dbReference type="GO" id="GO:0005882">
    <property type="term" value="C:intermediate filament"/>
    <property type="evidence" value="ECO:0007669"/>
    <property type="project" value="UniProtKB-KW"/>
</dbReference>
<reference evidence="6" key="2">
    <citation type="submission" date="2025-08" db="UniProtKB">
        <authorList>
            <consortium name="Ensembl"/>
        </authorList>
    </citation>
    <scope>IDENTIFICATION</scope>
</reference>
<gene>
    <name evidence="6" type="primary">neff2</name>
</gene>
<dbReference type="Ensembl" id="ENSDCDT00010071660.1">
    <property type="protein sequence ID" value="ENSDCDP00010060907.1"/>
    <property type="gene ID" value="ENSDCDG00010033739.1"/>
</dbReference>
<evidence type="ECO:0000256" key="1">
    <source>
        <dbReference type="ARBA" id="ARBA00022754"/>
    </source>
</evidence>
<dbReference type="SUPFAM" id="SSF64593">
    <property type="entry name" value="Intermediate filament protein, coiled coil region"/>
    <property type="match status" value="2"/>
</dbReference>
<dbReference type="GO" id="GO:0099184">
    <property type="term" value="F:structural constituent of postsynaptic intermediate filament cytoskeleton"/>
    <property type="evidence" value="ECO:0007669"/>
    <property type="project" value="TreeGrafter"/>
</dbReference>
<dbReference type="Gene3D" id="1.20.5.500">
    <property type="entry name" value="Single helix bin"/>
    <property type="match status" value="1"/>
</dbReference>
<feature type="coiled-coil region" evidence="4">
    <location>
        <begin position="140"/>
        <end position="174"/>
    </location>
</feature>
<dbReference type="Gene3D" id="1.20.5.1160">
    <property type="entry name" value="Vasodilator-stimulated phosphoprotein"/>
    <property type="match status" value="1"/>
</dbReference>
<protein>
    <recommendedName>
        <fullName evidence="5">IF rod domain-containing protein</fullName>
    </recommendedName>
</protein>
<dbReference type="Proteomes" id="UP000694580">
    <property type="component" value="Chromosome 1"/>
</dbReference>
<evidence type="ECO:0000256" key="2">
    <source>
        <dbReference type="ARBA" id="ARBA00023054"/>
    </source>
</evidence>
<dbReference type="FunFam" id="1.20.5.170:FF:000002">
    <property type="entry name" value="Type I keratin KA11"/>
    <property type="match status" value="1"/>
</dbReference>
<dbReference type="SMART" id="SM01391">
    <property type="entry name" value="Filament"/>
    <property type="match status" value="1"/>
</dbReference>
<dbReference type="Pfam" id="PF00038">
    <property type="entry name" value="Filament"/>
    <property type="match status" value="1"/>
</dbReference>
<proteinExistence type="inferred from homology"/>
<reference evidence="6 7" key="1">
    <citation type="submission" date="2020-06" db="EMBL/GenBank/DDBJ databases">
        <authorList>
            <consortium name="Wellcome Sanger Institute Data Sharing"/>
        </authorList>
    </citation>
    <scope>NUCLEOTIDE SEQUENCE [LARGE SCALE GENOMIC DNA]</scope>
</reference>
<dbReference type="GO" id="GO:0099160">
    <property type="term" value="C:postsynaptic intermediate filament cytoskeleton"/>
    <property type="evidence" value="ECO:0007669"/>
    <property type="project" value="TreeGrafter"/>
</dbReference>
<evidence type="ECO:0000313" key="6">
    <source>
        <dbReference type="Ensembl" id="ENSDCDP00010060907.1"/>
    </source>
</evidence>
<evidence type="ECO:0000256" key="3">
    <source>
        <dbReference type="RuleBase" id="RU000685"/>
    </source>
</evidence>
<dbReference type="GO" id="GO:0030424">
    <property type="term" value="C:axon"/>
    <property type="evidence" value="ECO:0007669"/>
    <property type="project" value="TreeGrafter"/>
</dbReference>
<keyword evidence="2 4" id="KW-0175">Coiled coil</keyword>
<feature type="domain" description="IF rod" evidence="5">
    <location>
        <begin position="73"/>
        <end position="386"/>
    </location>
</feature>
<comment type="similarity">
    <text evidence="3">Belongs to the intermediate filament family.</text>
</comment>
<dbReference type="PROSITE" id="PS00226">
    <property type="entry name" value="IF_ROD_1"/>
    <property type="match status" value="1"/>
</dbReference>
<dbReference type="InterPro" id="IPR050405">
    <property type="entry name" value="Intermediate_filament"/>
</dbReference>
<dbReference type="InterPro" id="IPR039008">
    <property type="entry name" value="IF_rod_dom"/>
</dbReference>
<evidence type="ECO:0000256" key="4">
    <source>
        <dbReference type="SAM" id="Coils"/>
    </source>
</evidence>
<dbReference type="PROSITE" id="PS51842">
    <property type="entry name" value="IF_ROD_2"/>
    <property type="match status" value="1"/>
</dbReference>
<dbReference type="Gene3D" id="1.20.5.170">
    <property type="match status" value="1"/>
</dbReference>
<dbReference type="GO" id="GO:0005737">
    <property type="term" value="C:cytoplasm"/>
    <property type="evidence" value="ECO:0007669"/>
    <property type="project" value="TreeGrafter"/>
</dbReference>
<name>A0AAY4ETA2_9TELE</name>
<dbReference type="RefSeq" id="XP_028833608.1">
    <property type="nucleotide sequence ID" value="XM_028977775.1"/>
</dbReference>
<keyword evidence="1 3" id="KW-0403">Intermediate filament</keyword>
<dbReference type="PANTHER" id="PTHR45652">
    <property type="entry name" value="GLIAL FIBRILLARY ACIDIC PROTEIN"/>
    <property type="match status" value="1"/>
</dbReference>
<accession>A0AAY4ETA2</accession>